<organism evidence="1 2">
    <name type="scientific">Hymenobacter metallicola</name>
    <dbReference type="NCBI Taxonomy" id="2563114"/>
    <lineage>
        <taxon>Bacteria</taxon>
        <taxon>Pseudomonadati</taxon>
        <taxon>Bacteroidota</taxon>
        <taxon>Cytophagia</taxon>
        <taxon>Cytophagales</taxon>
        <taxon>Hymenobacteraceae</taxon>
        <taxon>Hymenobacter</taxon>
    </lineage>
</organism>
<reference evidence="1 2" key="1">
    <citation type="submission" date="2019-04" db="EMBL/GenBank/DDBJ databases">
        <authorList>
            <person name="Feng G."/>
            <person name="Zhang J."/>
            <person name="Zhu H."/>
        </authorList>
    </citation>
    <scope>NUCLEOTIDE SEQUENCE [LARGE SCALE GENOMIC DNA]</scope>
    <source>
        <strain evidence="1 2">9PBR-1</strain>
    </source>
</reference>
<dbReference type="EMBL" id="SRMB01000001">
    <property type="protein sequence ID" value="TGE29794.1"/>
    <property type="molecule type" value="Genomic_DNA"/>
</dbReference>
<evidence type="ECO:0000313" key="1">
    <source>
        <dbReference type="EMBL" id="TGE29794.1"/>
    </source>
</evidence>
<gene>
    <name evidence="1" type="ORF">E5K02_10145</name>
</gene>
<protein>
    <submittedName>
        <fullName evidence="1">Uncharacterized protein</fullName>
    </submittedName>
</protein>
<name>A0A4Z0QJ39_9BACT</name>
<comment type="caution">
    <text evidence="1">The sequence shown here is derived from an EMBL/GenBank/DDBJ whole genome shotgun (WGS) entry which is preliminary data.</text>
</comment>
<dbReference type="Proteomes" id="UP000298471">
    <property type="component" value="Unassembled WGS sequence"/>
</dbReference>
<dbReference type="AlphaFoldDB" id="A0A4Z0QJ39"/>
<evidence type="ECO:0000313" key="2">
    <source>
        <dbReference type="Proteomes" id="UP000298471"/>
    </source>
</evidence>
<accession>A0A4Z0QJ39</accession>
<sequence length="135" mass="14397">MASNPLPGWAQLEGAAQVRLAELGAHLLYLEKECLPTFAVEASMLHLKLGLEQIALEADPGVREALAGSLQELYGLLAVGTDPFLRAQFPVIPTTGATVRHRVLVVNGKLLVVNSKLLVLSSTLSSDLLEQPYAA</sequence>
<keyword evidence="2" id="KW-1185">Reference proteome</keyword>
<dbReference type="RefSeq" id="WP_135394583.1">
    <property type="nucleotide sequence ID" value="NZ_SRMB01000001.1"/>
</dbReference>
<proteinExistence type="predicted"/>